<organism evidence="2 3">
    <name type="scientific">Erinaceus europaeus</name>
    <name type="common">Western European hedgehog</name>
    <dbReference type="NCBI Taxonomy" id="9365"/>
    <lineage>
        <taxon>Eukaryota</taxon>
        <taxon>Metazoa</taxon>
        <taxon>Chordata</taxon>
        <taxon>Craniata</taxon>
        <taxon>Vertebrata</taxon>
        <taxon>Euteleostomi</taxon>
        <taxon>Mammalia</taxon>
        <taxon>Eutheria</taxon>
        <taxon>Laurasiatheria</taxon>
        <taxon>Eulipotyphla</taxon>
        <taxon>Erinaceidae</taxon>
        <taxon>Erinaceinae</taxon>
        <taxon>Erinaceus</taxon>
    </lineage>
</organism>
<reference evidence="3" key="1">
    <citation type="submission" date="2025-08" db="UniProtKB">
        <authorList>
            <consortium name="RefSeq"/>
        </authorList>
    </citation>
    <scope>IDENTIFICATION</scope>
</reference>
<dbReference type="PANTHER" id="PTHR23220">
    <property type="entry name" value="INTEGRIN ALPHA"/>
    <property type="match status" value="1"/>
</dbReference>
<gene>
    <name evidence="3" type="primary">LOC132542126</name>
</gene>
<dbReference type="Gene3D" id="1.20.5.930">
    <property type="entry name" value="Bicelle-embedded integrin alpha(iib) transmembrane segment"/>
    <property type="match status" value="1"/>
</dbReference>
<dbReference type="PROSITE" id="PS00242">
    <property type="entry name" value="INTEGRIN_ALPHA"/>
    <property type="match status" value="1"/>
</dbReference>
<protein>
    <submittedName>
        <fullName evidence="3">Integrin alpha-E-like</fullName>
    </submittedName>
</protein>
<dbReference type="GeneID" id="132542126"/>
<proteinExistence type="predicted"/>
<keyword evidence="1" id="KW-0812">Transmembrane</keyword>
<feature type="transmembrane region" description="Helical" evidence="1">
    <location>
        <begin position="135"/>
        <end position="155"/>
    </location>
</feature>
<accession>A0ABM3YII5</accession>
<dbReference type="RefSeq" id="XP_060060884.1">
    <property type="nucleotide sequence ID" value="XM_060204901.1"/>
</dbReference>
<evidence type="ECO:0000256" key="1">
    <source>
        <dbReference type="SAM" id="Phobius"/>
    </source>
</evidence>
<sequence length="205" mass="23223">MLGTRQPVQTQTPRDFLRAPTEYGFLKGSREWLSLQATTVCTRRDEDSCGSEPVQHVDKWHSVTCTIAADKENVTVAAELSPNGLKQLQTEVTELQILAEISFNRSLYEGLNAENHRTKIFVIFLPGDVLLPLPLIIGSSVGGFLVLILIIVILFKCGFFKRRYQQLNLDSIRKNQLELDNLYKDNEKDELPRPVEESISQPSHL</sequence>
<evidence type="ECO:0000313" key="2">
    <source>
        <dbReference type="Proteomes" id="UP001652624"/>
    </source>
</evidence>
<keyword evidence="1" id="KW-0472">Membrane</keyword>
<evidence type="ECO:0000313" key="3">
    <source>
        <dbReference type="RefSeq" id="XP_060060884.1"/>
    </source>
</evidence>
<keyword evidence="2" id="KW-1185">Reference proteome</keyword>
<dbReference type="Pfam" id="PF00357">
    <property type="entry name" value="Integrin_alpha"/>
    <property type="match status" value="1"/>
</dbReference>
<dbReference type="InterPro" id="IPR018184">
    <property type="entry name" value="Integrin_alpha_C_CS"/>
</dbReference>
<dbReference type="PANTHER" id="PTHR23220:SF79">
    <property type="entry name" value="INTEGRIN ALPHA-E"/>
    <property type="match status" value="1"/>
</dbReference>
<keyword evidence="1" id="KW-1133">Transmembrane helix</keyword>
<name>A0ABM3YII5_ERIEU</name>
<dbReference type="Proteomes" id="UP001652624">
    <property type="component" value="Chromosome 12"/>
</dbReference>